<protein>
    <submittedName>
        <fullName evidence="1">Uncharacterized protein</fullName>
    </submittedName>
</protein>
<dbReference type="GeneID" id="64691886"/>
<gene>
    <name evidence="1" type="ORF">F5147DRAFT_404255</name>
</gene>
<dbReference type="Proteomes" id="UP000823399">
    <property type="component" value="Unassembled WGS sequence"/>
</dbReference>
<dbReference type="OrthoDB" id="4173905at2759"/>
<comment type="caution">
    <text evidence="1">The sequence shown here is derived from an EMBL/GenBank/DDBJ whole genome shotgun (WGS) entry which is preliminary data.</text>
</comment>
<reference evidence="1" key="1">
    <citation type="journal article" date="2020" name="New Phytol.">
        <title>Comparative genomics reveals dynamic genome evolution in host specialist ectomycorrhizal fungi.</title>
        <authorList>
            <person name="Lofgren L.A."/>
            <person name="Nguyen N.H."/>
            <person name="Vilgalys R."/>
            <person name="Ruytinx J."/>
            <person name="Liao H.L."/>
            <person name="Branco S."/>
            <person name="Kuo A."/>
            <person name="LaButti K."/>
            <person name="Lipzen A."/>
            <person name="Andreopoulos W."/>
            <person name="Pangilinan J."/>
            <person name="Riley R."/>
            <person name="Hundley H."/>
            <person name="Na H."/>
            <person name="Barry K."/>
            <person name="Grigoriev I.V."/>
            <person name="Stajich J.E."/>
            <person name="Kennedy P.G."/>
        </authorList>
    </citation>
    <scope>NUCLEOTIDE SEQUENCE</scope>
    <source>
        <strain evidence="1">FC423</strain>
    </source>
</reference>
<evidence type="ECO:0000313" key="2">
    <source>
        <dbReference type="Proteomes" id="UP000823399"/>
    </source>
</evidence>
<accession>A0A9P7EXU2</accession>
<proteinExistence type="predicted"/>
<keyword evidence="2" id="KW-1185">Reference proteome</keyword>
<dbReference type="RefSeq" id="XP_041287748.1">
    <property type="nucleotide sequence ID" value="XM_041429627.1"/>
</dbReference>
<organism evidence="1 2">
    <name type="scientific">Suillus discolor</name>
    <dbReference type="NCBI Taxonomy" id="1912936"/>
    <lineage>
        <taxon>Eukaryota</taxon>
        <taxon>Fungi</taxon>
        <taxon>Dikarya</taxon>
        <taxon>Basidiomycota</taxon>
        <taxon>Agaricomycotina</taxon>
        <taxon>Agaricomycetes</taxon>
        <taxon>Agaricomycetidae</taxon>
        <taxon>Boletales</taxon>
        <taxon>Suillineae</taxon>
        <taxon>Suillaceae</taxon>
        <taxon>Suillus</taxon>
    </lineage>
</organism>
<evidence type="ECO:0000313" key="1">
    <source>
        <dbReference type="EMBL" id="KAG2095130.1"/>
    </source>
</evidence>
<name>A0A9P7EXU2_9AGAM</name>
<dbReference type="EMBL" id="JABBWM010000076">
    <property type="protein sequence ID" value="KAG2095130.1"/>
    <property type="molecule type" value="Genomic_DNA"/>
</dbReference>
<dbReference type="AlphaFoldDB" id="A0A9P7EXU2"/>
<sequence length="109" mass="13067">MCDFSVMFYANQYTQIEHRTDYREKPYYFALEQSAARHFHSHEWREAIERFSAVAVIYTSEVLSSPNPFVSPTVLRKHAVHMVNTYWPNFSLWNFVPILLDYQGKVWAR</sequence>